<dbReference type="AlphaFoldDB" id="A0A498IVG3"/>
<name>A0A498IVG3_MALDO</name>
<gene>
    <name evidence="1" type="ORF">DVH24_017167</name>
</gene>
<proteinExistence type="predicted"/>
<dbReference type="Proteomes" id="UP000290289">
    <property type="component" value="Chromosome 10"/>
</dbReference>
<accession>A0A498IVG3</accession>
<sequence length="67" mass="7043">MNDTFSHPLTFSTSPPLAHSYVSSFSPWSSSEAIAAACPARPPSLPSSSQCGTLPVERLCSHAALRP</sequence>
<evidence type="ECO:0000313" key="2">
    <source>
        <dbReference type="Proteomes" id="UP000290289"/>
    </source>
</evidence>
<protein>
    <submittedName>
        <fullName evidence="1">Uncharacterized protein</fullName>
    </submittedName>
</protein>
<dbReference type="EMBL" id="RDQH01000336">
    <property type="protein sequence ID" value="RXH86114.1"/>
    <property type="molecule type" value="Genomic_DNA"/>
</dbReference>
<keyword evidence="2" id="KW-1185">Reference proteome</keyword>
<reference evidence="1 2" key="1">
    <citation type="submission" date="2018-10" db="EMBL/GenBank/DDBJ databases">
        <title>A high-quality apple genome assembly.</title>
        <authorList>
            <person name="Hu J."/>
        </authorList>
    </citation>
    <scope>NUCLEOTIDE SEQUENCE [LARGE SCALE GENOMIC DNA]</scope>
    <source>
        <strain evidence="2">cv. HFTH1</strain>
        <tissue evidence="1">Young leaf</tissue>
    </source>
</reference>
<evidence type="ECO:0000313" key="1">
    <source>
        <dbReference type="EMBL" id="RXH86114.1"/>
    </source>
</evidence>
<organism evidence="1 2">
    <name type="scientific">Malus domestica</name>
    <name type="common">Apple</name>
    <name type="synonym">Pyrus malus</name>
    <dbReference type="NCBI Taxonomy" id="3750"/>
    <lineage>
        <taxon>Eukaryota</taxon>
        <taxon>Viridiplantae</taxon>
        <taxon>Streptophyta</taxon>
        <taxon>Embryophyta</taxon>
        <taxon>Tracheophyta</taxon>
        <taxon>Spermatophyta</taxon>
        <taxon>Magnoliopsida</taxon>
        <taxon>eudicotyledons</taxon>
        <taxon>Gunneridae</taxon>
        <taxon>Pentapetalae</taxon>
        <taxon>rosids</taxon>
        <taxon>fabids</taxon>
        <taxon>Rosales</taxon>
        <taxon>Rosaceae</taxon>
        <taxon>Amygdaloideae</taxon>
        <taxon>Maleae</taxon>
        <taxon>Malus</taxon>
    </lineage>
</organism>
<comment type="caution">
    <text evidence="1">The sequence shown here is derived from an EMBL/GenBank/DDBJ whole genome shotgun (WGS) entry which is preliminary data.</text>
</comment>